<comment type="caution">
    <text evidence="2">The sequence shown here is derived from an EMBL/GenBank/DDBJ whole genome shotgun (WGS) entry which is preliminary data.</text>
</comment>
<proteinExistence type="predicted"/>
<feature type="compositionally biased region" description="Polar residues" evidence="1">
    <location>
        <begin position="541"/>
        <end position="553"/>
    </location>
</feature>
<dbReference type="EMBL" id="CAMXCT010001837">
    <property type="protein sequence ID" value="CAI3993483.1"/>
    <property type="molecule type" value="Genomic_DNA"/>
</dbReference>
<feature type="region of interest" description="Disordered" evidence="1">
    <location>
        <begin position="483"/>
        <end position="506"/>
    </location>
</feature>
<feature type="region of interest" description="Disordered" evidence="1">
    <location>
        <begin position="201"/>
        <end position="220"/>
    </location>
</feature>
<name>A0A9P1FYN1_9DINO</name>
<feature type="compositionally biased region" description="Polar residues" evidence="1">
    <location>
        <begin position="204"/>
        <end position="215"/>
    </location>
</feature>
<accession>A0A9P1FYN1</accession>
<feature type="region of interest" description="Disordered" evidence="1">
    <location>
        <begin position="522"/>
        <end position="564"/>
    </location>
</feature>
<feature type="region of interest" description="Disordered" evidence="1">
    <location>
        <begin position="90"/>
        <end position="138"/>
    </location>
</feature>
<evidence type="ECO:0000256" key="1">
    <source>
        <dbReference type="SAM" id="MobiDB-lite"/>
    </source>
</evidence>
<feature type="compositionally biased region" description="Polar residues" evidence="1">
    <location>
        <begin position="483"/>
        <end position="503"/>
    </location>
</feature>
<feature type="region of interest" description="Disordered" evidence="1">
    <location>
        <begin position="632"/>
        <end position="684"/>
    </location>
</feature>
<evidence type="ECO:0000313" key="3">
    <source>
        <dbReference type="EMBL" id="CAL4780795.1"/>
    </source>
</evidence>
<evidence type="ECO:0000313" key="4">
    <source>
        <dbReference type="Proteomes" id="UP001152797"/>
    </source>
</evidence>
<gene>
    <name evidence="2" type="ORF">C1SCF055_LOCUS20229</name>
</gene>
<reference evidence="2" key="1">
    <citation type="submission" date="2022-10" db="EMBL/GenBank/DDBJ databases">
        <authorList>
            <person name="Chen Y."/>
            <person name="Dougan E. K."/>
            <person name="Chan C."/>
            <person name="Rhodes N."/>
            <person name="Thang M."/>
        </authorList>
    </citation>
    <scope>NUCLEOTIDE SEQUENCE</scope>
</reference>
<protein>
    <submittedName>
        <fullName evidence="3">HTH OST-type domain-containing protein</fullName>
    </submittedName>
</protein>
<dbReference type="EMBL" id="CAMXCT020001837">
    <property type="protein sequence ID" value="CAL1146858.1"/>
    <property type="molecule type" value="Genomic_DNA"/>
</dbReference>
<feature type="compositionally biased region" description="Low complexity" evidence="1">
    <location>
        <begin position="632"/>
        <end position="643"/>
    </location>
</feature>
<sequence>MDLHVCFALWRLQAGVEVGSRKQEKLEQERAAAVRLSEQRTAQLQEMVIQAQQQCLESIRASEAAAAKANARADAAESRLEEVERQMAEMAETAKNEVAQSPREASPALPKESQPFAPTLPNLQFQEDDEQNIPEKPPKIIIEPPKITIEITQPPLEKAEEGSAARSPTAPRSPGTSPTSPNHGVLTPGVVERHILSEPAIVSPANSTGSASKFPQVSAEEDGTKRSVKTLFVQCFKDDLFQERQLLMSQINNLFKLRNNGEALQYKEAGYEKLHNFLADVPGLSLIGAGNRMELKLGDRDAFERFSDDLLEGREDLPTFDQPKPVPESFQNKVVEVFRRCGSREIPAKNFRDLWNCFFPHEKLQCKDYGYRDVKGLLANIPVVEKVGGKNSTKYVLKVNDTEFAQPEPESKAVVEDDFVDVGTTPMAPMTPSMPMERGGQPQRLELRNFMTEQIQPAIITPNHRPVNTLDDGAELEASRQLMQPRQVQASQAPGKWGSSSSGMRPEAAWKDYSWAQEMGLSASQASGGQAPDRLPPFRNDLSSQYPSRSMNVPPQFLPQSAPHLQLGNPIQQQLLDLQMAAEGAANRSPDPRFNQPHTEELLRLQQQVQQRLLQEQQRQQLLQHQLEGIPQQSFPPQQFQPPLVQDPGLGLPQYWNQHAPGDVDAAHAGRTGSGDQQSCTGGEEIDQAGAADDSLHLDLLLRASASKALDAPETAAAAAAAVQTRASRLDRPRKSASAFVTSPATLRRDDEELCHASKFDVGSLYQATSFLPSFEGHIESLQNDRNCLLVCRVRCVWQGASYPEKIMAMFYSLFVSFCVQRTSF</sequence>
<dbReference type="OrthoDB" id="441697at2759"/>
<dbReference type="Proteomes" id="UP001152797">
    <property type="component" value="Unassembled WGS sequence"/>
</dbReference>
<reference evidence="3 4" key="2">
    <citation type="submission" date="2024-05" db="EMBL/GenBank/DDBJ databases">
        <authorList>
            <person name="Chen Y."/>
            <person name="Shah S."/>
            <person name="Dougan E. K."/>
            <person name="Thang M."/>
            <person name="Chan C."/>
        </authorList>
    </citation>
    <scope>NUCLEOTIDE SEQUENCE [LARGE SCALE GENOMIC DNA]</scope>
</reference>
<feature type="region of interest" description="Disordered" evidence="1">
    <location>
        <begin position="156"/>
        <end position="187"/>
    </location>
</feature>
<dbReference type="AlphaFoldDB" id="A0A9P1FYN1"/>
<keyword evidence="4" id="KW-1185">Reference proteome</keyword>
<evidence type="ECO:0000313" key="2">
    <source>
        <dbReference type="EMBL" id="CAI3993483.1"/>
    </source>
</evidence>
<dbReference type="EMBL" id="CAMXCT030001837">
    <property type="protein sequence ID" value="CAL4780795.1"/>
    <property type="molecule type" value="Genomic_DNA"/>
</dbReference>
<organism evidence="2">
    <name type="scientific">Cladocopium goreaui</name>
    <dbReference type="NCBI Taxonomy" id="2562237"/>
    <lineage>
        <taxon>Eukaryota</taxon>
        <taxon>Sar</taxon>
        <taxon>Alveolata</taxon>
        <taxon>Dinophyceae</taxon>
        <taxon>Suessiales</taxon>
        <taxon>Symbiodiniaceae</taxon>
        <taxon>Cladocopium</taxon>
    </lineage>
</organism>